<dbReference type="PANTHER" id="PTHR46586:SF3">
    <property type="entry name" value="ANKYRIN REPEAT-CONTAINING PROTEIN"/>
    <property type="match status" value="1"/>
</dbReference>
<name>A0A150GGW8_GONPE</name>
<organism evidence="1 2">
    <name type="scientific">Gonium pectorale</name>
    <name type="common">Green alga</name>
    <dbReference type="NCBI Taxonomy" id="33097"/>
    <lineage>
        <taxon>Eukaryota</taxon>
        <taxon>Viridiplantae</taxon>
        <taxon>Chlorophyta</taxon>
        <taxon>core chlorophytes</taxon>
        <taxon>Chlorophyceae</taxon>
        <taxon>CS clade</taxon>
        <taxon>Chlamydomonadales</taxon>
        <taxon>Volvocaceae</taxon>
        <taxon>Gonium</taxon>
    </lineage>
</organism>
<evidence type="ECO:0000313" key="2">
    <source>
        <dbReference type="Proteomes" id="UP000075714"/>
    </source>
</evidence>
<dbReference type="PANTHER" id="PTHR46586">
    <property type="entry name" value="ANKYRIN REPEAT-CONTAINING PROTEIN"/>
    <property type="match status" value="1"/>
</dbReference>
<keyword evidence="2" id="KW-1185">Reference proteome</keyword>
<gene>
    <name evidence="1" type="ORF">GPECTOR_23g20</name>
</gene>
<reference evidence="2" key="1">
    <citation type="journal article" date="2016" name="Nat. Commun.">
        <title>The Gonium pectorale genome demonstrates co-option of cell cycle regulation during the evolution of multicellularity.</title>
        <authorList>
            <person name="Hanschen E.R."/>
            <person name="Marriage T.N."/>
            <person name="Ferris P.J."/>
            <person name="Hamaji T."/>
            <person name="Toyoda A."/>
            <person name="Fujiyama A."/>
            <person name="Neme R."/>
            <person name="Noguchi H."/>
            <person name="Minakuchi Y."/>
            <person name="Suzuki M."/>
            <person name="Kawai-Toyooka H."/>
            <person name="Smith D.R."/>
            <person name="Sparks H."/>
            <person name="Anderson J."/>
            <person name="Bakaric R."/>
            <person name="Luria V."/>
            <person name="Karger A."/>
            <person name="Kirschner M.W."/>
            <person name="Durand P.M."/>
            <person name="Michod R.E."/>
            <person name="Nozaki H."/>
            <person name="Olson B.J."/>
        </authorList>
    </citation>
    <scope>NUCLEOTIDE SEQUENCE [LARGE SCALE GENOMIC DNA]</scope>
    <source>
        <strain evidence="2">NIES-2863</strain>
    </source>
</reference>
<dbReference type="InterPro" id="IPR052050">
    <property type="entry name" value="SecEffector_AnkRepeat"/>
</dbReference>
<proteinExistence type="predicted"/>
<dbReference type="AlphaFoldDB" id="A0A150GGW8"/>
<protein>
    <submittedName>
        <fullName evidence="1">Uncharacterized protein</fullName>
    </submittedName>
</protein>
<evidence type="ECO:0000313" key="1">
    <source>
        <dbReference type="EMBL" id="KXZ49088.1"/>
    </source>
</evidence>
<dbReference type="Proteomes" id="UP000075714">
    <property type="component" value="Unassembled WGS sequence"/>
</dbReference>
<accession>A0A150GGW8</accession>
<dbReference type="EMBL" id="LSYV01000024">
    <property type="protein sequence ID" value="KXZ49088.1"/>
    <property type="molecule type" value="Genomic_DNA"/>
</dbReference>
<comment type="caution">
    <text evidence="1">The sequence shown here is derived from an EMBL/GenBank/DDBJ whole genome shotgun (WGS) entry which is preliminary data.</text>
</comment>
<sequence>MAAAGLPNHSEALAHLTWLREQGYPVDGNALCAAARTGNTAVAQYLVPEVQWAAAGIVHDVLVDGGHLAALQTLHAAGWPLHQKAHTYAALAAKAGHLHVLAWLLETLGAETVVLSGEIFTATTESGSVELLAWLQQHECPVNRDAYILRGSEGGL</sequence>